<organism evidence="1 2">
    <name type="scientific">Pseudoroseomonas ludipueritiae</name>
    <dbReference type="NCBI Taxonomy" id="198093"/>
    <lineage>
        <taxon>Bacteria</taxon>
        <taxon>Pseudomonadati</taxon>
        <taxon>Pseudomonadota</taxon>
        <taxon>Alphaproteobacteria</taxon>
        <taxon>Acetobacterales</taxon>
        <taxon>Acetobacteraceae</taxon>
        <taxon>Pseudoroseomonas</taxon>
    </lineage>
</organism>
<feature type="non-terminal residue" evidence="1">
    <location>
        <position position="1"/>
    </location>
</feature>
<dbReference type="EMBL" id="JACTUZ010000322">
    <property type="protein sequence ID" value="MBC9180408.1"/>
    <property type="molecule type" value="Genomic_DNA"/>
</dbReference>
<name>A0ABR7RFH7_9PROT</name>
<protein>
    <submittedName>
        <fullName evidence="1">Uncharacterized protein</fullName>
    </submittedName>
</protein>
<dbReference type="Proteomes" id="UP000603940">
    <property type="component" value="Unassembled WGS sequence"/>
</dbReference>
<reference evidence="1 2" key="1">
    <citation type="journal article" date="2009" name="Int. J. Syst. Evol. Microbiol.">
        <title>Transfer of Teichococcus ludipueritiae and Muricoccus roseus to the genus Roseomonas, as Roseomonas ludipueritiae comb. nov. and Roseomonas rosea comb. nov., respectively, and emended description of the genus Roseomonas.</title>
        <authorList>
            <person name="Sanchez-Porro C."/>
            <person name="Gallego V."/>
            <person name="Busse H.J."/>
            <person name="Kampfer P."/>
            <person name="Ventosa A."/>
        </authorList>
    </citation>
    <scope>NUCLEOTIDE SEQUENCE [LARGE SCALE GENOMIC DNA]</scope>
    <source>
        <strain evidence="1 2">DSM 14915</strain>
    </source>
</reference>
<accession>A0ABR7RFH7</accession>
<evidence type="ECO:0000313" key="1">
    <source>
        <dbReference type="EMBL" id="MBC9180408.1"/>
    </source>
</evidence>
<keyword evidence="2" id="KW-1185">Reference proteome</keyword>
<dbReference type="RefSeq" id="WP_187781332.1">
    <property type="nucleotide sequence ID" value="NZ_JACTUZ010000322.1"/>
</dbReference>
<evidence type="ECO:0000313" key="2">
    <source>
        <dbReference type="Proteomes" id="UP000603940"/>
    </source>
</evidence>
<sequence length="302" mass="31242">RAQIVGKASGGAGAVVVRMGDGTVNPSSNTIHMSASGVSRGLIEWLGSNGSNVVDISPAYLPTGGVAQIGTGNTGTTSSDTVRLSGYVEGSSRFTKLGGPADGRAEIGLQATASAIGARAWGENVAANAAYSEARGRNTSTSGVDSEATGNGAVTYHRGARARSSGTLRAAGDRQHYDAHWFGETVDAVQTELMLGGPTTTNRFFIDTNRYLAGTIRICGVQVGGSAIRITREFKFTLLRQSGAAVLTVTPTTIEQTDVALDCVAQLDGTSTYLSVLVTGKASVRVAWDAWMDASFIRMVSP</sequence>
<gene>
    <name evidence="1" type="ORF">IBL25_26020</name>
</gene>
<dbReference type="SUPFAM" id="SSF101967">
    <property type="entry name" value="Adhesin YadA, collagen-binding domain"/>
    <property type="match status" value="1"/>
</dbReference>
<proteinExistence type="predicted"/>
<comment type="caution">
    <text evidence="1">The sequence shown here is derived from an EMBL/GenBank/DDBJ whole genome shotgun (WGS) entry which is preliminary data.</text>
</comment>
<dbReference type="InterPro" id="IPR011049">
    <property type="entry name" value="Serralysin-like_metalloprot_C"/>
</dbReference>